<evidence type="ECO:0000313" key="2">
    <source>
        <dbReference type="Proteomes" id="UP000019482"/>
    </source>
</evidence>
<dbReference type="EMBL" id="CBXI010000023">
    <property type="protein sequence ID" value="CDL91265.1"/>
    <property type="molecule type" value="Genomic_DNA"/>
</dbReference>
<keyword evidence="2" id="KW-1185">Reference proteome</keyword>
<name>W6N5F1_CLOTY</name>
<comment type="caution">
    <text evidence="1">The sequence shown here is derived from an EMBL/GenBank/DDBJ whole genome shotgun (WGS) entry which is preliminary data.</text>
</comment>
<dbReference type="AlphaFoldDB" id="W6N5F1"/>
<dbReference type="InterPro" id="IPR018708">
    <property type="entry name" value="DUF2225"/>
</dbReference>
<accession>W6N5F1</accession>
<gene>
    <name evidence="1" type="ORF">CTDIVETGP_1335</name>
</gene>
<protein>
    <submittedName>
        <fullName evidence="1">Conserved protein</fullName>
    </submittedName>
</protein>
<dbReference type="Proteomes" id="UP000019482">
    <property type="component" value="Unassembled WGS sequence"/>
</dbReference>
<reference evidence="1 2" key="1">
    <citation type="journal article" date="2015" name="Genome Announc.">
        <title>Draft Genome Sequence of Clostridium tyrobutyricum Strain DIVETGP, Isolated from Cow's Milk for Grana Padano Production.</title>
        <authorList>
            <person name="Soggiu A."/>
            <person name="Piras C."/>
            <person name="Gaiarsa S."/>
            <person name="Sassera D."/>
            <person name="Roncada P."/>
            <person name="Bendixen E."/>
            <person name="Brasca M."/>
            <person name="Bonizzi L."/>
        </authorList>
    </citation>
    <scope>NUCLEOTIDE SEQUENCE [LARGE SCALE GENOMIC DNA]</scope>
    <source>
        <strain evidence="1 2">DIVETGP</strain>
    </source>
</reference>
<organism evidence="1 2">
    <name type="scientific">Clostridium tyrobutyricum DIVETGP</name>
    <dbReference type="NCBI Taxonomy" id="1408889"/>
    <lineage>
        <taxon>Bacteria</taxon>
        <taxon>Bacillati</taxon>
        <taxon>Bacillota</taxon>
        <taxon>Clostridia</taxon>
        <taxon>Eubacteriales</taxon>
        <taxon>Clostridiaceae</taxon>
        <taxon>Clostridium</taxon>
    </lineage>
</organism>
<proteinExistence type="predicted"/>
<dbReference type="Pfam" id="PF09986">
    <property type="entry name" value="DUF2225"/>
    <property type="match status" value="1"/>
</dbReference>
<evidence type="ECO:0000313" key="1">
    <source>
        <dbReference type="EMBL" id="CDL91265.1"/>
    </source>
</evidence>
<sequence length="239" mass="28256">MLYDRKITCPVCGSVFKARAIKKNSYRIIKKDPDFFIRYSRISPYFYDVWVCDECGYASIKTDFEKLSDYDADTIKEQLTPKWHKKNFPEVYDIDLAIQRYKLSLLNYYTINSKPSKKAMNYLKLAWMYRLKEDSKNEMNFLTQALDNLNSAYFNESFPMYGMNKFTAMYLIGELMRRTGAGEKSLIWFSQVITSTMASENIKDLARQQKNLVSNEVNENSINKQQKDKKKGLFNKFRI</sequence>